<dbReference type="RefSeq" id="WP_237853860.1">
    <property type="nucleotide sequence ID" value="NZ_JAKLWS010000010.1"/>
</dbReference>
<gene>
    <name evidence="3" type="ORF">L6773_09855</name>
</gene>
<evidence type="ECO:0000256" key="1">
    <source>
        <dbReference type="SAM" id="Phobius"/>
    </source>
</evidence>
<proteinExistence type="predicted"/>
<dbReference type="Proteomes" id="UP001165366">
    <property type="component" value="Unassembled WGS sequence"/>
</dbReference>
<keyword evidence="1" id="KW-0812">Transmembrane</keyword>
<accession>A0ABS9KDF9</accession>
<evidence type="ECO:0000259" key="2">
    <source>
        <dbReference type="Pfam" id="PF02517"/>
    </source>
</evidence>
<keyword evidence="3" id="KW-0378">Hydrolase</keyword>
<keyword evidence="1" id="KW-0472">Membrane</keyword>
<feature type="transmembrane region" description="Helical" evidence="1">
    <location>
        <begin position="198"/>
        <end position="218"/>
    </location>
</feature>
<feature type="transmembrane region" description="Helical" evidence="1">
    <location>
        <begin position="21"/>
        <end position="39"/>
    </location>
</feature>
<comment type="caution">
    <text evidence="3">The sequence shown here is derived from an EMBL/GenBank/DDBJ whole genome shotgun (WGS) entry which is preliminary data.</text>
</comment>
<keyword evidence="3" id="KW-0645">Protease</keyword>
<evidence type="ECO:0000313" key="3">
    <source>
        <dbReference type="EMBL" id="MCG2588871.1"/>
    </source>
</evidence>
<organism evidence="3 4">
    <name type="scientific">Rhodohalobacter sulfatireducens</name>
    <dbReference type="NCBI Taxonomy" id="2911366"/>
    <lineage>
        <taxon>Bacteria</taxon>
        <taxon>Pseudomonadati</taxon>
        <taxon>Balneolota</taxon>
        <taxon>Balneolia</taxon>
        <taxon>Balneolales</taxon>
        <taxon>Balneolaceae</taxon>
        <taxon>Rhodohalobacter</taxon>
    </lineage>
</organism>
<keyword evidence="1" id="KW-1133">Transmembrane helix</keyword>
<reference evidence="3" key="1">
    <citation type="submission" date="2022-01" db="EMBL/GenBank/DDBJ databases">
        <authorList>
            <person name="Wang Y."/>
        </authorList>
    </citation>
    <scope>NUCLEOTIDE SEQUENCE</scope>
    <source>
        <strain evidence="3">WB101</strain>
    </source>
</reference>
<dbReference type="GO" id="GO:0008237">
    <property type="term" value="F:metallopeptidase activity"/>
    <property type="evidence" value="ECO:0007669"/>
    <property type="project" value="UniProtKB-KW"/>
</dbReference>
<dbReference type="Pfam" id="PF02517">
    <property type="entry name" value="Rce1-like"/>
    <property type="match status" value="1"/>
</dbReference>
<evidence type="ECO:0000313" key="4">
    <source>
        <dbReference type="Proteomes" id="UP001165366"/>
    </source>
</evidence>
<feature type="transmembrane region" description="Helical" evidence="1">
    <location>
        <begin position="45"/>
        <end position="64"/>
    </location>
</feature>
<sequence length="252" mass="28177">MQVKGGHDFQSNLLRPALVKLFPKAWILAVLLFDVHALIRFGGLWNSLLIPLSMIIILPLPWILSDKEGRQNLGLKSPTSWNWFVNGSFFAIGALILYIGSAWVIFGTSENNWFVQHAFMLKDSLGSIPGETSLETKFWIVTIPAMIFSPIGEEFLYRGCIQKSFSDEWGPKVGQIVQAGTFAFVHLAHYGLMPFQPLLILIWVPSMFLTALVFGWIVQKSDSLWLAVAAHAIFNLGMNAVVFLMLPNQVGV</sequence>
<keyword evidence="3" id="KW-0482">Metalloprotease</keyword>
<feature type="transmembrane region" description="Helical" evidence="1">
    <location>
        <begin position="84"/>
        <end position="106"/>
    </location>
</feature>
<keyword evidence="4" id="KW-1185">Reference proteome</keyword>
<dbReference type="EMBL" id="JAKLWS010000010">
    <property type="protein sequence ID" value="MCG2588871.1"/>
    <property type="molecule type" value="Genomic_DNA"/>
</dbReference>
<dbReference type="InterPro" id="IPR003675">
    <property type="entry name" value="Rce1/LyrA-like_dom"/>
</dbReference>
<feature type="domain" description="CAAX prenyl protease 2/Lysostaphin resistance protein A-like" evidence="2">
    <location>
        <begin position="137"/>
        <end position="236"/>
    </location>
</feature>
<reference evidence="3" key="2">
    <citation type="submission" date="2024-05" db="EMBL/GenBank/DDBJ databases">
        <title>Rhodohalobacter halophilus gen. nov., sp. nov., a moderately halophilic member of the family Balneolaceae.</title>
        <authorList>
            <person name="Xia J."/>
        </authorList>
    </citation>
    <scope>NUCLEOTIDE SEQUENCE</scope>
    <source>
        <strain evidence="3">WB101</strain>
    </source>
</reference>
<feature type="transmembrane region" description="Helical" evidence="1">
    <location>
        <begin position="224"/>
        <end position="246"/>
    </location>
</feature>
<protein>
    <submittedName>
        <fullName evidence="3">CPBP family intramembrane metalloprotease</fullName>
    </submittedName>
</protein>
<name>A0ABS9KDF9_9BACT</name>